<feature type="signal peptide" evidence="2">
    <location>
        <begin position="1"/>
        <end position="23"/>
    </location>
</feature>
<feature type="compositionally biased region" description="Basic and acidic residues" evidence="1">
    <location>
        <begin position="39"/>
        <end position="51"/>
    </location>
</feature>
<evidence type="ECO:0000256" key="1">
    <source>
        <dbReference type="SAM" id="MobiDB-lite"/>
    </source>
</evidence>
<dbReference type="AlphaFoldDB" id="A0A8J3G7H0"/>
<feature type="region of interest" description="Disordered" evidence="1">
    <location>
        <begin position="31"/>
        <end position="51"/>
    </location>
</feature>
<evidence type="ECO:0000313" key="3">
    <source>
        <dbReference type="EMBL" id="GHB51496.1"/>
    </source>
</evidence>
<feature type="chain" id="PRO_5035157920" evidence="2">
    <location>
        <begin position="24"/>
        <end position="613"/>
    </location>
</feature>
<keyword evidence="2" id="KW-0732">Signal</keyword>
<accession>A0A8J3G7H0</accession>
<evidence type="ECO:0000256" key="2">
    <source>
        <dbReference type="SAM" id="SignalP"/>
    </source>
</evidence>
<sequence>MIRVLPLAFSFFLFLVLAGSAGAQVIPNVPQADTSLNNPDRDMVEPEKKPDQFGKNIADSIQTFAIRTGNVSYYSVCPGSRIMVPFTPQGPFNDDNVFSVQLVDVRGNFVAVSEGVKKGPIMATIPADKRGGHLYRLRVVSTSPAVVGSEVSLRLLPTPTARLESADGSTSSRIMPGQDAQLRVSFTGSGPWSFQLSDSTTITETVTNPYYLSTKLEKIKTYKLLGVSNACGSGSVEGSVIVNVDANPEPRLALKDPDKGYRVCTNTPFQVNFSATGAYKAGNNFLVQISDSKGAFKNITSGDTTAPIMARVPAGTPTGDYTLRIISTSPRLVSDSTRITIAAPTQTVLRRDSVKLKEGGSADLTLQFQGGGPWFVLLSDGTYENNILTSPYSIKVAPYNSTIYKITSAGGLCGVGTFSGSAYVAVDVPPSNIVMEKPSQTLICSGGEISVPFTTTGRFYAANKFIVQVSDSTGRYVDMPTTGKESPLKVKITPSSMRDTLSTHRIRIVATAPGVASEAQEIQVIAPDMAVGEVSGQGAITPGNSTRIRLKFKNGLPPWSFTLSDGSAVQGTFLNPYLISVSPKTTTDFTISSLKNACGTGTSRGSARVIVDN</sequence>
<name>A0A8J3G7H0_9BACT</name>
<protein>
    <submittedName>
        <fullName evidence="3">Uncharacterized protein</fullName>
    </submittedName>
</protein>
<dbReference type="RefSeq" id="WP_189562180.1">
    <property type="nucleotide sequence ID" value="NZ_BMXF01000001.1"/>
</dbReference>
<dbReference type="Proteomes" id="UP000598271">
    <property type="component" value="Unassembled WGS sequence"/>
</dbReference>
<keyword evidence="4" id="KW-1185">Reference proteome</keyword>
<organism evidence="3 4">
    <name type="scientific">Persicitalea jodogahamensis</name>
    <dbReference type="NCBI Taxonomy" id="402147"/>
    <lineage>
        <taxon>Bacteria</taxon>
        <taxon>Pseudomonadati</taxon>
        <taxon>Bacteroidota</taxon>
        <taxon>Cytophagia</taxon>
        <taxon>Cytophagales</taxon>
        <taxon>Spirosomataceae</taxon>
        <taxon>Persicitalea</taxon>
    </lineage>
</organism>
<proteinExistence type="predicted"/>
<dbReference type="EMBL" id="BMXF01000001">
    <property type="protein sequence ID" value="GHB51496.1"/>
    <property type="molecule type" value="Genomic_DNA"/>
</dbReference>
<comment type="caution">
    <text evidence="3">The sequence shown here is derived from an EMBL/GenBank/DDBJ whole genome shotgun (WGS) entry which is preliminary data.</text>
</comment>
<reference evidence="3 4" key="1">
    <citation type="journal article" date="2014" name="Int. J. Syst. Evol. Microbiol.">
        <title>Complete genome sequence of Corynebacterium casei LMG S-19264T (=DSM 44701T), isolated from a smear-ripened cheese.</title>
        <authorList>
            <consortium name="US DOE Joint Genome Institute (JGI-PGF)"/>
            <person name="Walter F."/>
            <person name="Albersmeier A."/>
            <person name="Kalinowski J."/>
            <person name="Ruckert C."/>
        </authorList>
    </citation>
    <scope>NUCLEOTIDE SEQUENCE [LARGE SCALE GENOMIC DNA]</scope>
    <source>
        <strain evidence="3 4">KCTC 12866</strain>
    </source>
</reference>
<gene>
    <name evidence="3" type="ORF">GCM10007390_00060</name>
</gene>
<evidence type="ECO:0000313" key="4">
    <source>
        <dbReference type="Proteomes" id="UP000598271"/>
    </source>
</evidence>